<organism evidence="2 3">
    <name type="scientific">Novipirellula caenicola</name>
    <dbReference type="NCBI Taxonomy" id="1536901"/>
    <lineage>
        <taxon>Bacteria</taxon>
        <taxon>Pseudomonadati</taxon>
        <taxon>Planctomycetota</taxon>
        <taxon>Planctomycetia</taxon>
        <taxon>Pirellulales</taxon>
        <taxon>Pirellulaceae</taxon>
        <taxon>Novipirellula</taxon>
    </lineage>
</organism>
<accession>A0ABP9VR15</accession>
<proteinExistence type="predicted"/>
<dbReference type="EMBL" id="BAABRO010000004">
    <property type="protein sequence ID" value="GAA5507111.1"/>
    <property type="molecule type" value="Genomic_DNA"/>
</dbReference>
<name>A0ABP9VR15_9BACT</name>
<dbReference type="Proteomes" id="UP001416858">
    <property type="component" value="Unassembled WGS sequence"/>
</dbReference>
<evidence type="ECO:0000313" key="2">
    <source>
        <dbReference type="EMBL" id="GAA5507111.1"/>
    </source>
</evidence>
<protein>
    <recommendedName>
        <fullName evidence="4">Secreted protein</fullName>
    </recommendedName>
</protein>
<gene>
    <name evidence="2" type="ORF">Rcae01_02566</name>
</gene>
<evidence type="ECO:0000313" key="3">
    <source>
        <dbReference type="Proteomes" id="UP001416858"/>
    </source>
</evidence>
<feature type="region of interest" description="Disordered" evidence="1">
    <location>
        <begin position="250"/>
        <end position="288"/>
    </location>
</feature>
<evidence type="ECO:0000256" key="1">
    <source>
        <dbReference type="SAM" id="MobiDB-lite"/>
    </source>
</evidence>
<dbReference type="RefSeq" id="WP_345683992.1">
    <property type="nucleotide sequence ID" value="NZ_BAABRO010000004.1"/>
</dbReference>
<reference evidence="2 3" key="1">
    <citation type="submission" date="2024-02" db="EMBL/GenBank/DDBJ databases">
        <title>Rhodopirellula caenicola NBRC 110016.</title>
        <authorList>
            <person name="Ichikawa N."/>
            <person name="Katano-Makiyama Y."/>
            <person name="Hidaka K."/>
        </authorList>
    </citation>
    <scope>NUCLEOTIDE SEQUENCE [LARGE SCALE GENOMIC DNA]</scope>
    <source>
        <strain evidence="2 3">NBRC 110016</strain>
    </source>
</reference>
<comment type="caution">
    <text evidence="2">The sequence shown here is derived from an EMBL/GenBank/DDBJ whole genome shotgun (WGS) entry which is preliminary data.</text>
</comment>
<keyword evidence="3" id="KW-1185">Reference proteome</keyword>
<evidence type="ECO:0008006" key="4">
    <source>
        <dbReference type="Google" id="ProtNLM"/>
    </source>
</evidence>
<sequence length="288" mass="31726">MKNLCLFRFTDTQPCPAVDAASSRWSRRSRINSLQTLARIGCMLAWLLLIPSTAFAQGNANLVTQFTGTLKTAQPGVLVVTRDDGTEMFVQPPDELPNLAFVAEAKPAFLGRGMLIRFSGVFDGAGNPLSKIEKVEIFQPVPPQQLKGHQRDKFTPGVYGDPHANPQQRVEPQKYEVVGIPMGITPNGILMTQAGKISVRCQLAEEAQFELRLNNLSLAQPGDPVSVSGFYQPSDETKVKAETITITTDRVYGEPLAKENSRTRRPSRRNRATDEDATKTDPQTEVTE</sequence>